<feature type="transmembrane region" description="Helical" evidence="1">
    <location>
        <begin position="29"/>
        <end position="48"/>
    </location>
</feature>
<accession>A0A3B0YNP7</accession>
<proteinExistence type="predicted"/>
<protein>
    <recommendedName>
        <fullName evidence="3">DUF4381 domain-containing protein</fullName>
    </recommendedName>
</protein>
<evidence type="ECO:0000256" key="1">
    <source>
        <dbReference type="SAM" id="Phobius"/>
    </source>
</evidence>
<keyword evidence="1" id="KW-0812">Transmembrane</keyword>
<keyword evidence="1" id="KW-0472">Membrane</keyword>
<dbReference type="InterPro" id="IPR025489">
    <property type="entry name" value="DUF4381"/>
</dbReference>
<sequence>MNPTTQPALQLRDIHLPAEPGFWPPAPGWWILAALLLVLLVWVVWFATRRYRLHRQRQRILAMLGELEQETGDKATPEKIAQISILLRRLALMRYSRQRVAPLTGKDWLNFLDESGGQGRFSQGPGQVLATGPYQPALPADLDVQALGTLVRHWVKKNTER</sequence>
<keyword evidence="1" id="KW-1133">Transmembrane helix</keyword>
<evidence type="ECO:0000313" key="2">
    <source>
        <dbReference type="EMBL" id="VAW82535.1"/>
    </source>
</evidence>
<gene>
    <name evidence="2" type="ORF">MNBD_GAMMA14-605</name>
</gene>
<dbReference type="AlphaFoldDB" id="A0A3B0YNP7"/>
<dbReference type="EMBL" id="UOFM01000474">
    <property type="protein sequence ID" value="VAW82535.1"/>
    <property type="molecule type" value="Genomic_DNA"/>
</dbReference>
<dbReference type="Pfam" id="PF14316">
    <property type="entry name" value="DUF4381"/>
    <property type="match status" value="1"/>
</dbReference>
<organism evidence="2">
    <name type="scientific">hydrothermal vent metagenome</name>
    <dbReference type="NCBI Taxonomy" id="652676"/>
    <lineage>
        <taxon>unclassified sequences</taxon>
        <taxon>metagenomes</taxon>
        <taxon>ecological metagenomes</taxon>
    </lineage>
</organism>
<name>A0A3B0YNP7_9ZZZZ</name>
<evidence type="ECO:0008006" key="3">
    <source>
        <dbReference type="Google" id="ProtNLM"/>
    </source>
</evidence>
<reference evidence="2" key="1">
    <citation type="submission" date="2018-06" db="EMBL/GenBank/DDBJ databases">
        <authorList>
            <person name="Zhirakovskaya E."/>
        </authorList>
    </citation>
    <scope>NUCLEOTIDE SEQUENCE</scope>
</reference>